<organism evidence="1 2">
    <name type="scientific">Arctia plantaginis</name>
    <name type="common">Wood tiger moth</name>
    <name type="synonym">Phalaena plantaginis</name>
    <dbReference type="NCBI Taxonomy" id="874455"/>
    <lineage>
        <taxon>Eukaryota</taxon>
        <taxon>Metazoa</taxon>
        <taxon>Ecdysozoa</taxon>
        <taxon>Arthropoda</taxon>
        <taxon>Hexapoda</taxon>
        <taxon>Insecta</taxon>
        <taxon>Pterygota</taxon>
        <taxon>Neoptera</taxon>
        <taxon>Endopterygota</taxon>
        <taxon>Lepidoptera</taxon>
        <taxon>Glossata</taxon>
        <taxon>Ditrysia</taxon>
        <taxon>Noctuoidea</taxon>
        <taxon>Erebidae</taxon>
        <taxon>Arctiinae</taxon>
        <taxon>Arctia</taxon>
    </lineage>
</organism>
<gene>
    <name evidence="1" type="ORF">APLA_LOCUS11030</name>
</gene>
<accession>A0A8S1ANT4</accession>
<sequence length="67" mass="7805">MIHRALAPVKDLVVKILKMWTFEIIMDKMDAKGEIGCRKKSWLRNIQEWTGVASSAELFRRTRDKTG</sequence>
<dbReference type="AlphaFoldDB" id="A0A8S1ANT4"/>
<name>A0A8S1ANT4_ARCPL</name>
<keyword evidence="2" id="KW-1185">Reference proteome</keyword>
<dbReference type="OrthoDB" id="425681at2759"/>
<evidence type="ECO:0000313" key="1">
    <source>
        <dbReference type="EMBL" id="CAB3246767.1"/>
    </source>
</evidence>
<dbReference type="Proteomes" id="UP000494106">
    <property type="component" value="Unassembled WGS sequence"/>
</dbReference>
<reference evidence="1 2" key="1">
    <citation type="submission" date="2020-04" db="EMBL/GenBank/DDBJ databases">
        <authorList>
            <person name="Wallbank WR R."/>
            <person name="Pardo Diaz C."/>
            <person name="Kozak K."/>
            <person name="Martin S."/>
            <person name="Jiggins C."/>
            <person name="Moest M."/>
            <person name="Warren A I."/>
            <person name="Byers J.R.P. K."/>
            <person name="Montejo-Kovacevich G."/>
            <person name="Yen C E."/>
        </authorList>
    </citation>
    <scope>NUCLEOTIDE SEQUENCE [LARGE SCALE GENOMIC DNA]</scope>
</reference>
<proteinExistence type="predicted"/>
<dbReference type="EMBL" id="CADEBC010000528">
    <property type="protein sequence ID" value="CAB3246767.1"/>
    <property type="molecule type" value="Genomic_DNA"/>
</dbReference>
<protein>
    <submittedName>
        <fullName evidence="1">Uncharacterized protein</fullName>
    </submittedName>
</protein>
<evidence type="ECO:0000313" key="2">
    <source>
        <dbReference type="Proteomes" id="UP000494106"/>
    </source>
</evidence>
<comment type="caution">
    <text evidence="1">The sequence shown here is derived from an EMBL/GenBank/DDBJ whole genome shotgun (WGS) entry which is preliminary data.</text>
</comment>